<dbReference type="NCBIfam" id="TIGR01687">
    <property type="entry name" value="moaD_arch"/>
    <property type="match status" value="1"/>
</dbReference>
<accession>X1AZL9</accession>
<dbReference type="InterPro" id="IPR010038">
    <property type="entry name" value="MoaD_arc-typ"/>
</dbReference>
<evidence type="ECO:0000313" key="1">
    <source>
        <dbReference type="EMBL" id="GAG77528.1"/>
    </source>
</evidence>
<protein>
    <recommendedName>
        <fullName evidence="2">MoaD/ThiS family protein</fullName>
    </recommendedName>
</protein>
<dbReference type="Gene3D" id="3.10.20.30">
    <property type="match status" value="1"/>
</dbReference>
<dbReference type="InterPro" id="IPR016155">
    <property type="entry name" value="Mopterin_synth/thiamin_S_b"/>
</dbReference>
<evidence type="ECO:0008006" key="2">
    <source>
        <dbReference type="Google" id="ProtNLM"/>
    </source>
</evidence>
<dbReference type="SUPFAM" id="SSF54285">
    <property type="entry name" value="MoaD/ThiS"/>
    <property type="match status" value="1"/>
</dbReference>
<dbReference type="InterPro" id="IPR003749">
    <property type="entry name" value="ThiS/MoaD-like"/>
</dbReference>
<gene>
    <name evidence="1" type="ORF">S01H4_25521</name>
</gene>
<dbReference type="CDD" id="cd00754">
    <property type="entry name" value="Ubl_MoaD"/>
    <property type="match status" value="1"/>
</dbReference>
<comment type="caution">
    <text evidence="1">The sequence shown here is derived from an EMBL/GenBank/DDBJ whole genome shotgun (WGS) entry which is preliminary data.</text>
</comment>
<dbReference type="AlphaFoldDB" id="X1AZL9"/>
<dbReference type="EMBL" id="BART01012153">
    <property type="protein sequence ID" value="GAG77528.1"/>
    <property type="molecule type" value="Genomic_DNA"/>
</dbReference>
<sequence length="95" mass="10821">MIMKVEILYFADFKDITGKDREFLELKENTVEGLTSEILSKYNPLKNLIWDEEIKKLKGNISIVINDKLITDKNKGETELIDGDKVAFLLPFAGG</sequence>
<organism evidence="1">
    <name type="scientific">marine sediment metagenome</name>
    <dbReference type="NCBI Taxonomy" id="412755"/>
    <lineage>
        <taxon>unclassified sequences</taxon>
        <taxon>metagenomes</taxon>
        <taxon>ecological metagenomes</taxon>
    </lineage>
</organism>
<proteinExistence type="predicted"/>
<dbReference type="Pfam" id="PF02597">
    <property type="entry name" value="ThiS"/>
    <property type="match status" value="1"/>
</dbReference>
<reference evidence="1" key="1">
    <citation type="journal article" date="2014" name="Front. Microbiol.">
        <title>High frequency of phylogenetically diverse reductive dehalogenase-homologous genes in deep subseafloor sedimentary metagenomes.</title>
        <authorList>
            <person name="Kawai M."/>
            <person name="Futagami T."/>
            <person name="Toyoda A."/>
            <person name="Takaki Y."/>
            <person name="Nishi S."/>
            <person name="Hori S."/>
            <person name="Arai W."/>
            <person name="Tsubouchi T."/>
            <person name="Morono Y."/>
            <person name="Uchiyama I."/>
            <person name="Ito T."/>
            <person name="Fujiyama A."/>
            <person name="Inagaki F."/>
            <person name="Takami H."/>
        </authorList>
    </citation>
    <scope>NUCLEOTIDE SEQUENCE</scope>
    <source>
        <strain evidence="1">Expedition CK06-06</strain>
    </source>
</reference>
<name>X1AZL9_9ZZZZ</name>
<dbReference type="InterPro" id="IPR012675">
    <property type="entry name" value="Beta-grasp_dom_sf"/>
</dbReference>